<evidence type="ECO:0000313" key="2">
    <source>
        <dbReference type="EMBL" id="TWR88082.1"/>
    </source>
</evidence>
<name>A0A5C5PVS8_9PSED</name>
<sequence length="158" mass="17793">MSILIEDVLASEPDSFVKVYGYAYGMIAAVTLANRFSGVMLMIVTSNMDANNEFEISVGDIDKALDIREPKTRTKALNILRLSKLVEIIYDNRTSRYRIRVNTKAYLRGTKKRKPNKNKTFCEDLDFDILDSKGFIKQSAIDGYKVHDSRKANSGGAV</sequence>
<dbReference type="RefSeq" id="WP_146426642.1">
    <property type="nucleotide sequence ID" value="NZ_VFIP01000031.1"/>
</dbReference>
<keyword evidence="1" id="KW-1133">Transmembrane helix</keyword>
<evidence type="ECO:0000313" key="3">
    <source>
        <dbReference type="Proteomes" id="UP000317901"/>
    </source>
</evidence>
<dbReference type="OrthoDB" id="6924175at2"/>
<feature type="transmembrane region" description="Helical" evidence="1">
    <location>
        <begin position="20"/>
        <end position="44"/>
    </location>
</feature>
<protein>
    <recommendedName>
        <fullName evidence="4">Plasmid replication protein RepL domain-containing protein</fullName>
    </recommendedName>
</protein>
<accession>A0A5C5PVS8</accession>
<dbReference type="AlphaFoldDB" id="A0A5C5PVS8"/>
<dbReference type="EMBL" id="VFIP01000031">
    <property type="protein sequence ID" value="TWR88082.1"/>
    <property type="molecule type" value="Genomic_DNA"/>
</dbReference>
<proteinExistence type="predicted"/>
<evidence type="ECO:0008006" key="4">
    <source>
        <dbReference type="Google" id="ProtNLM"/>
    </source>
</evidence>
<organism evidence="2 3">
    <name type="scientific">Pseudomonas saxonica</name>
    <dbReference type="NCBI Taxonomy" id="2600598"/>
    <lineage>
        <taxon>Bacteria</taxon>
        <taxon>Pseudomonadati</taxon>
        <taxon>Pseudomonadota</taxon>
        <taxon>Gammaproteobacteria</taxon>
        <taxon>Pseudomonadales</taxon>
        <taxon>Pseudomonadaceae</taxon>
        <taxon>Pseudomonas</taxon>
    </lineage>
</organism>
<gene>
    <name evidence="2" type="ORF">FJD37_15830</name>
</gene>
<dbReference type="Proteomes" id="UP000317901">
    <property type="component" value="Unassembled WGS sequence"/>
</dbReference>
<comment type="caution">
    <text evidence="2">The sequence shown here is derived from an EMBL/GenBank/DDBJ whole genome shotgun (WGS) entry which is preliminary data.</text>
</comment>
<keyword evidence="1" id="KW-0472">Membrane</keyword>
<reference evidence="2 3" key="1">
    <citation type="submission" date="2019-06" db="EMBL/GenBank/DDBJ databases">
        <title>Pseudomonas bimorpha sp. nov. isolated from bovine raw milk and skim milk concentrate.</title>
        <authorList>
            <person name="Hofmann K."/>
            <person name="Huptas C."/>
            <person name="Doll E."/>
            <person name="Scherer S."/>
            <person name="Wenning M."/>
        </authorList>
    </citation>
    <scope>NUCLEOTIDE SEQUENCE [LARGE SCALE GENOMIC DNA]</scope>
    <source>
        <strain evidence="2 3">DSM 108990</strain>
    </source>
</reference>
<keyword evidence="1" id="KW-0812">Transmembrane</keyword>
<evidence type="ECO:0000256" key="1">
    <source>
        <dbReference type="SAM" id="Phobius"/>
    </source>
</evidence>